<keyword evidence="1" id="KW-0547">Nucleotide-binding</keyword>
<dbReference type="Gene3D" id="3.40.50.300">
    <property type="entry name" value="P-loop containing nucleotide triphosphate hydrolases"/>
    <property type="match status" value="1"/>
</dbReference>
<evidence type="ECO:0000256" key="1">
    <source>
        <dbReference type="ARBA" id="ARBA00022741"/>
    </source>
</evidence>
<dbReference type="Pfam" id="PF00196">
    <property type="entry name" value="GerE"/>
    <property type="match status" value="1"/>
</dbReference>
<dbReference type="PRINTS" id="PR00038">
    <property type="entry name" value="HTHLUXR"/>
</dbReference>
<dbReference type="Pfam" id="PF13191">
    <property type="entry name" value="AAA_16"/>
    <property type="match status" value="1"/>
</dbReference>
<dbReference type="Proteomes" id="UP001290101">
    <property type="component" value="Unassembled WGS sequence"/>
</dbReference>
<accession>A0ABU5JKD8</accession>
<evidence type="ECO:0000313" key="6">
    <source>
        <dbReference type="Proteomes" id="UP001290101"/>
    </source>
</evidence>
<proteinExistence type="predicted"/>
<dbReference type="PANTHER" id="PTHR16305">
    <property type="entry name" value="TESTICULAR SOLUBLE ADENYLYL CYCLASE"/>
    <property type="match status" value="1"/>
</dbReference>
<dbReference type="SUPFAM" id="SSF48452">
    <property type="entry name" value="TPR-like"/>
    <property type="match status" value="1"/>
</dbReference>
<dbReference type="Gene3D" id="1.25.40.10">
    <property type="entry name" value="Tetratricopeptide repeat domain"/>
    <property type="match status" value="1"/>
</dbReference>
<gene>
    <name evidence="5" type="ORF">U2F25_26775</name>
</gene>
<dbReference type="EMBL" id="JAXOTQ010000039">
    <property type="protein sequence ID" value="MDZ5493031.1"/>
    <property type="molecule type" value="Genomic_DNA"/>
</dbReference>
<evidence type="ECO:0000259" key="4">
    <source>
        <dbReference type="PROSITE" id="PS50043"/>
    </source>
</evidence>
<organism evidence="5 6">
    <name type="scientific">Micromonospora sicca</name>
    <dbReference type="NCBI Taxonomy" id="2202420"/>
    <lineage>
        <taxon>Bacteria</taxon>
        <taxon>Bacillati</taxon>
        <taxon>Actinomycetota</taxon>
        <taxon>Actinomycetes</taxon>
        <taxon>Micromonosporales</taxon>
        <taxon>Micromonosporaceae</taxon>
        <taxon>Micromonospora</taxon>
    </lineage>
</organism>
<dbReference type="RefSeq" id="WP_322442680.1">
    <property type="nucleotide sequence ID" value="NZ_JAXOTQ010000039.1"/>
</dbReference>
<dbReference type="InterPro" id="IPR036388">
    <property type="entry name" value="WH-like_DNA-bd_sf"/>
</dbReference>
<dbReference type="CDD" id="cd06170">
    <property type="entry name" value="LuxR_C_like"/>
    <property type="match status" value="1"/>
</dbReference>
<dbReference type="InterPro" id="IPR027417">
    <property type="entry name" value="P-loop_NTPase"/>
</dbReference>
<dbReference type="SUPFAM" id="SSF46894">
    <property type="entry name" value="C-terminal effector domain of the bipartite response regulators"/>
    <property type="match status" value="1"/>
</dbReference>
<evidence type="ECO:0000313" key="5">
    <source>
        <dbReference type="EMBL" id="MDZ5493031.1"/>
    </source>
</evidence>
<reference evidence="5 6" key="1">
    <citation type="submission" date="2023-12" db="EMBL/GenBank/DDBJ databases">
        <title>Micromonospora sp. nov., isolated from Atacama Desert.</title>
        <authorList>
            <person name="Carro L."/>
            <person name="Golinska P."/>
            <person name="Klenk H.-P."/>
            <person name="Goodfellow M."/>
        </authorList>
    </citation>
    <scope>NUCLEOTIDE SEQUENCE [LARGE SCALE GENOMIC DNA]</scope>
    <source>
        <strain evidence="5 6">4G53</strain>
    </source>
</reference>
<comment type="caution">
    <text evidence="5">The sequence shown here is derived from an EMBL/GenBank/DDBJ whole genome shotgun (WGS) entry which is preliminary data.</text>
</comment>
<dbReference type="SMART" id="SM00421">
    <property type="entry name" value="HTH_LUXR"/>
    <property type="match status" value="1"/>
</dbReference>
<protein>
    <submittedName>
        <fullName evidence="5">AAA family ATPase</fullName>
    </submittedName>
</protein>
<dbReference type="InterPro" id="IPR000792">
    <property type="entry name" value="Tscrpt_reg_LuxR_C"/>
</dbReference>
<dbReference type="PANTHER" id="PTHR16305:SF35">
    <property type="entry name" value="TRANSCRIPTIONAL ACTIVATOR DOMAIN"/>
    <property type="match status" value="1"/>
</dbReference>
<keyword evidence="6" id="KW-1185">Reference proteome</keyword>
<dbReference type="InterPro" id="IPR041664">
    <property type="entry name" value="AAA_16"/>
</dbReference>
<evidence type="ECO:0000256" key="3">
    <source>
        <dbReference type="SAM" id="MobiDB-lite"/>
    </source>
</evidence>
<feature type="domain" description="HTH luxR-type" evidence="4">
    <location>
        <begin position="998"/>
        <end position="1063"/>
    </location>
</feature>
<name>A0ABU5JKD8_9ACTN</name>
<keyword evidence="2" id="KW-0067">ATP-binding</keyword>
<dbReference type="PROSITE" id="PS50043">
    <property type="entry name" value="HTH_LUXR_2"/>
    <property type="match status" value="1"/>
</dbReference>
<dbReference type="InterPro" id="IPR011990">
    <property type="entry name" value="TPR-like_helical_dom_sf"/>
</dbReference>
<evidence type="ECO:0000256" key="2">
    <source>
        <dbReference type="ARBA" id="ARBA00022840"/>
    </source>
</evidence>
<dbReference type="Gene3D" id="1.10.10.10">
    <property type="entry name" value="Winged helix-like DNA-binding domain superfamily/Winged helix DNA-binding domain"/>
    <property type="match status" value="1"/>
</dbReference>
<feature type="region of interest" description="Disordered" evidence="3">
    <location>
        <begin position="1"/>
        <end position="105"/>
    </location>
</feature>
<dbReference type="SUPFAM" id="SSF52540">
    <property type="entry name" value="P-loop containing nucleoside triphosphate hydrolases"/>
    <property type="match status" value="1"/>
</dbReference>
<sequence>MTAAALPAPAAGRAAPAAGAPTVAGPGPTSPAGSAAVDRTAGPAATGAAGPGPADGDVHSPAGADGPVPGAATADRPPVGPAPGGTRGRPGDRPVGGAATGGRHGMLDGVTVRAASTVLVGRQHEVAALRDALVRARAGEPTTVLVGGEAGVGKTRLLEEFGGLATAAGARVLVGQCLELGEAGLPFAPFAAALREVLRRDGRDVFSGYEPEFARLLPELARVPAGVAAPTGLPVSDTPRGYLFDLVGDLFQRLAAGQPLVLVIEDLHWADRSTRDLIGFLVRAARTARLLLVCTYRTDELHRGHPLRPFLAELDRARGVDRVELGRLDRDGTGAILADLLGAEPAPRAVDDVHDRTQGNPFFIEELAAAGDPVGCAALPETLRDLLLARVDRLPDPAQRVLRIAAAGGTRFAHQLLAEVAGLPESDLEDALRAAVAAQLVVADPDGDYEFRHALVREAVHDELLPGEHARLHARYAAAIEAQPHLVAAGRAPAEIAHHWYAAHDHPRALVAARAAACAAADRYAYAEQSRLLERVLELWELVPDAADRLGMDHLRVLEETLAAASTAGDYNRAATLTRAALAEVDTAAEPLRAARLLHQRGRLLALLGKSDGTVELREAYRLAAEVPDGPERVGLLADIAAHLVKIDPVQAASVAAEAMTAAEQIGVDVALLPTRIALLCRTDKAPDLGLAELRRAEAVARATSNAPALVSALVHLSDVLFELGCYAESEQAAAAGVSEARRVGISRSTGAYLLSNRAEALIALGRWDEADAACAEAARIDPPGVSGLHWLQLRAGLRLARAHPAADELVGRALAFLARPYLWPNHRLPLHELRVEAALAADDKLAAVRAARTALADERLPDLPREGWPVLSAVARAAALAGDAGLGAEVSTVAAALPARYPAERAHAAQVTAILATGGAALPAWQAAVEAWRACGQPYPLGRALLGLAEAAAAAGERDAVAAAVREAADLAARLGAAPLAEQAAVLARRVGLRGGGRPGPDLLTSREQEVLRLVAEGHSNSRIAERLFISPKTASVHVSRIIAKLDVTNRVEAAALAHRLGLLDRPTATVPPPRAR</sequence>
<dbReference type="InterPro" id="IPR016032">
    <property type="entry name" value="Sig_transdc_resp-reg_C-effctor"/>
</dbReference>
<feature type="compositionally biased region" description="Low complexity" evidence="3">
    <location>
        <begin position="1"/>
        <end position="77"/>
    </location>
</feature>